<keyword evidence="4" id="KW-0949">S-adenosyl-L-methionine</keyword>
<keyword evidence="5" id="KW-0443">Lipid metabolism</keyword>
<evidence type="ECO:0000256" key="2">
    <source>
        <dbReference type="ARBA" id="ARBA00022603"/>
    </source>
</evidence>
<protein>
    <submittedName>
        <fullName evidence="7">Class I SAM-dependent methyltransferase</fullName>
    </submittedName>
</protein>
<dbReference type="InterPro" id="IPR029063">
    <property type="entry name" value="SAM-dependent_MTases_sf"/>
</dbReference>
<dbReference type="AlphaFoldDB" id="A0A6L9LC55"/>
<dbReference type="Gene3D" id="2.20.25.110">
    <property type="entry name" value="S-adenosyl-L-methionine-dependent methyltransferases"/>
    <property type="match status" value="1"/>
</dbReference>
<evidence type="ECO:0000256" key="5">
    <source>
        <dbReference type="ARBA" id="ARBA00023098"/>
    </source>
</evidence>
<feature type="domain" description="Methyltransferase" evidence="6">
    <location>
        <begin position="58"/>
        <end position="156"/>
    </location>
</feature>
<comment type="caution">
    <text evidence="7">The sequence shown here is derived from an EMBL/GenBank/DDBJ whole genome shotgun (WGS) entry which is preliminary data.</text>
</comment>
<keyword evidence="3 7" id="KW-0808">Transferase</keyword>
<dbReference type="GO" id="GO:0006629">
    <property type="term" value="P:lipid metabolic process"/>
    <property type="evidence" value="ECO:0007669"/>
    <property type="project" value="UniProtKB-KW"/>
</dbReference>
<name>A0A6L9LC55_9BACT</name>
<keyword evidence="8" id="KW-1185">Reference proteome</keyword>
<evidence type="ECO:0000259" key="6">
    <source>
        <dbReference type="Pfam" id="PF13649"/>
    </source>
</evidence>
<dbReference type="Gene3D" id="3.40.50.150">
    <property type="entry name" value="Vaccinia Virus protein VP39"/>
    <property type="match status" value="1"/>
</dbReference>
<organism evidence="7 8">
    <name type="scientific">Spirosoma terrae</name>
    <dbReference type="NCBI Taxonomy" id="1968276"/>
    <lineage>
        <taxon>Bacteria</taxon>
        <taxon>Pseudomonadati</taxon>
        <taxon>Bacteroidota</taxon>
        <taxon>Cytophagia</taxon>
        <taxon>Cytophagales</taxon>
        <taxon>Cytophagaceae</taxon>
        <taxon>Spirosoma</taxon>
    </lineage>
</organism>
<dbReference type="Pfam" id="PF13649">
    <property type="entry name" value="Methyltransf_25"/>
    <property type="match status" value="1"/>
</dbReference>
<evidence type="ECO:0000256" key="3">
    <source>
        <dbReference type="ARBA" id="ARBA00022679"/>
    </source>
</evidence>
<dbReference type="Proteomes" id="UP000474175">
    <property type="component" value="Unassembled WGS sequence"/>
</dbReference>
<sequence length="268" mass="30248">MQLFYHSEVISENMAWYHNFFHGLPQAAWKAAQTEEQTQLDIELLVDTLEFGPDDRLLDVFCGYGRHAIPLARMGTHVTGVDISEEYIQELSATATEEKLSLDPIQGDFLTVSDSLLSSGTPFDAAYCLGNSFSFFDRDTMLTFLNRIAEVLKPGGRFLAHTEMVAESILPDYQERNWLPVGDETESTILFLAQNEYDPLESRIDSHLTYVRAGEVQTRMAQHYVYTLADLRQLFFQSGLTVIDCYGTVMGDPYALGDEGVWLLAEKA</sequence>
<proteinExistence type="inferred from homology"/>
<evidence type="ECO:0000256" key="1">
    <source>
        <dbReference type="ARBA" id="ARBA00010815"/>
    </source>
</evidence>
<keyword evidence="2 7" id="KW-0489">Methyltransferase</keyword>
<dbReference type="InterPro" id="IPR050723">
    <property type="entry name" value="CFA/CMAS"/>
</dbReference>
<dbReference type="SUPFAM" id="SSF53335">
    <property type="entry name" value="S-adenosyl-L-methionine-dependent methyltransferases"/>
    <property type="match status" value="1"/>
</dbReference>
<dbReference type="CDD" id="cd02440">
    <property type="entry name" value="AdoMet_MTases"/>
    <property type="match status" value="1"/>
</dbReference>
<dbReference type="EMBL" id="JAAFZH010000015">
    <property type="protein sequence ID" value="NDU98135.1"/>
    <property type="molecule type" value="Genomic_DNA"/>
</dbReference>
<dbReference type="InterPro" id="IPR041698">
    <property type="entry name" value="Methyltransf_25"/>
</dbReference>
<gene>
    <name evidence="7" type="ORF">GK108_24845</name>
</gene>
<evidence type="ECO:0000256" key="4">
    <source>
        <dbReference type="ARBA" id="ARBA00022691"/>
    </source>
</evidence>
<evidence type="ECO:0000313" key="7">
    <source>
        <dbReference type="EMBL" id="NDU98135.1"/>
    </source>
</evidence>
<dbReference type="GO" id="GO:0008168">
    <property type="term" value="F:methyltransferase activity"/>
    <property type="evidence" value="ECO:0007669"/>
    <property type="project" value="UniProtKB-KW"/>
</dbReference>
<evidence type="ECO:0000313" key="8">
    <source>
        <dbReference type="Proteomes" id="UP000474175"/>
    </source>
</evidence>
<reference evidence="7 8" key="1">
    <citation type="submission" date="2020-02" db="EMBL/GenBank/DDBJ databases">
        <title>Draft genome sequence of two Spirosoma agri KCTC 52727 and Spirosoma terrae KCTC 52035.</title>
        <authorList>
            <person name="Rojas J."/>
            <person name="Ambika Manirajan B."/>
            <person name="Suarez C."/>
            <person name="Ratering S."/>
            <person name="Schnell S."/>
        </authorList>
    </citation>
    <scope>NUCLEOTIDE SEQUENCE [LARGE SCALE GENOMIC DNA]</scope>
    <source>
        <strain evidence="7 8">KCTC 52035</strain>
    </source>
</reference>
<comment type="similarity">
    <text evidence="1">Belongs to the CFA/CMAS family.</text>
</comment>
<dbReference type="PANTHER" id="PTHR43667:SF1">
    <property type="entry name" value="CYCLOPROPANE-FATTY-ACYL-PHOSPHOLIPID SYNTHASE"/>
    <property type="match status" value="1"/>
</dbReference>
<dbReference type="GO" id="GO:0032259">
    <property type="term" value="P:methylation"/>
    <property type="evidence" value="ECO:0007669"/>
    <property type="project" value="UniProtKB-KW"/>
</dbReference>
<dbReference type="PANTHER" id="PTHR43667">
    <property type="entry name" value="CYCLOPROPANE-FATTY-ACYL-PHOSPHOLIPID SYNTHASE"/>
    <property type="match status" value="1"/>
</dbReference>
<accession>A0A6L9LC55</accession>